<name>A0A7H1M9D1_9NEIS</name>
<proteinExistence type="predicted"/>
<dbReference type="EMBL" id="CP060414">
    <property type="protein sequence ID" value="QNT58246.1"/>
    <property type="molecule type" value="Genomic_DNA"/>
</dbReference>
<dbReference type="RefSeq" id="WP_187001403.1">
    <property type="nucleotide sequence ID" value="NZ_CP060414.2"/>
</dbReference>
<dbReference type="AlphaFoldDB" id="A0A7H1M9D1"/>
<evidence type="ECO:0008006" key="3">
    <source>
        <dbReference type="Google" id="ProtNLM"/>
    </source>
</evidence>
<dbReference type="InterPro" id="IPR010982">
    <property type="entry name" value="Lambda_DNA-bd_dom_sf"/>
</dbReference>
<organism evidence="1 2">
    <name type="scientific">Neisseria musculi</name>
    <dbReference type="NCBI Taxonomy" id="1815583"/>
    <lineage>
        <taxon>Bacteria</taxon>
        <taxon>Pseudomonadati</taxon>
        <taxon>Pseudomonadota</taxon>
        <taxon>Betaproteobacteria</taxon>
        <taxon>Neisseriales</taxon>
        <taxon>Neisseriaceae</taxon>
        <taxon>Neisseria</taxon>
    </lineage>
</organism>
<dbReference type="Gene3D" id="1.10.260.40">
    <property type="entry name" value="lambda repressor-like DNA-binding domains"/>
    <property type="match status" value="1"/>
</dbReference>
<dbReference type="Proteomes" id="UP000516412">
    <property type="component" value="Chromosome"/>
</dbReference>
<keyword evidence="2" id="KW-1185">Reference proteome</keyword>
<protein>
    <recommendedName>
        <fullName evidence="3">Helix-turn-helix family protein</fullName>
    </recommendedName>
</protein>
<evidence type="ECO:0000313" key="2">
    <source>
        <dbReference type="Proteomes" id="UP000516412"/>
    </source>
</evidence>
<gene>
    <name evidence="1" type="ORF">H7A79_1151</name>
</gene>
<dbReference type="KEGG" id="nmus:H7A79_1151"/>
<accession>A0A7H1M9D1</accession>
<dbReference type="GO" id="GO:0003677">
    <property type="term" value="F:DNA binding"/>
    <property type="evidence" value="ECO:0007669"/>
    <property type="project" value="InterPro"/>
</dbReference>
<reference evidence="1" key="1">
    <citation type="submission" date="2024-06" db="EMBL/GenBank/DDBJ databases">
        <title>Complete Genome Sequence of mouse commensal type strain Neisseria musculi.</title>
        <authorList>
            <person name="Thapa E."/>
            <person name="Aluvathingal J."/>
            <person name="Nadendla S."/>
            <person name="Mehta A."/>
            <person name="Tettelin H."/>
            <person name="Weyand N.J."/>
        </authorList>
    </citation>
    <scope>NUCLEOTIDE SEQUENCE</scope>
    <source>
        <strain evidence="1">NW831</strain>
    </source>
</reference>
<evidence type="ECO:0000313" key="1">
    <source>
        <dbReference type="EMBL" id="QNT58246.1"/>
    </source>
</evidence>
<sequence>MQPNEIYQSLENHNVSARMIASALGVTNQSVSEVIRNGKGSRRIAESVAKVIQKDLEEVFPYYAIKDNRSERISKLKEVLQL</sequence>